<dbReference type="Proteomes" id="UP000325684">
    <property type="component" value="Unassembled WGS sequence"/>
</dbReference>
<evidence type="ECO:0000256" key="6">
    <source>
        <dbReference type="ARBA" id="ARBA00025321"/>
    </source>
</evidence>
<evidence type="ECO:0000256" key="5">
    <source>
        <dbReference type="ARBA" id="ARBA00022734"/>
    </source>
</evidence>
<dbReference type="GO" id="GO:0016020">
    <property type="term" value="C:membrane"/>
    <property type="evidence" value="ECO:0007669"/>
    <property type="project" value="UniProtKB-SubCell"/>
</dbReference>
<keyword evidence="5" id="KW-0430">Lectin</keyword>
<comment type="subcellular location">
    <subcellularLocation>
        <location evidence="1">Membrane</location>
        <topology evidence="1">Single-pass membrane protein</topology>
    </subcellularLocation>
</comment>
<comment type="function">
    <text evidence="6">Has immunoglobulin-binding and hemagglutination properties, and can bind to mannose. Essential for virulence. May be involved in LPS biosynthesis or polysaccharide transport.</text>
</comment>
<name>A0A5N3P7G0_9HYPH</name>
<protein>
    <recommendedName>
        <fullName evidence="3">Lectin-like protein BA14k</fullName>
    </recommendedName>
</protein>
<sequence length="35" mass="4222">MSQLRWCQESWRSYRVADNSFQPLNGPRQAYVSPY</sequence>
<gene>
    <name evidence="7" type="ORF">FEZ63_18115</name>
</gene>
<dbReference type="OrthoDB" id="8117189at2"/>
<evidence type="ECO:0000313" key="7">
    <source>
        <dbReference type="EMBL" id="KAB0265591.1"/>
    </source>
</evidence>
<keyword evidence="4" id="KW-0472">Membrane</keyword>
<dbReference type="RefSeq" id="WP_150947107.1">
    <property type="nucleotide sequence ID" value="NZ_VCMV01000033.1"/>
</dbReference>
<evidence type="ECO:0000256" key="1">
    <source>
        <dbReference type="ARBA" id="ARBA00004167"/>
    </source>
</evidence>
<evidence type="ECO:0000256" key="2">
    <source>
        <dbReference type="ARBA" id="ARBA00010270"/>
    </source>
</evidence>
<keyword evidence="4" id="KW-1003">Cell membrane</keyword>
<reference evidence="7 8" key="1">
    <citation type="journal article" date="2019" name="Microorganisms">
        <title>Genome Insights into the Novel Species Microvirga brassicacearum, a Rapeseed Endophyte with Biotechnological Potential.</title>
        <authorList>
            <person name="Jimenez-Gomez A."/>
            <person name="Saati-Santamaria Z."/>
            <person name="Igual J.M."/>
            <person name="Rivas R."/>
            <person name="Mateos P.F."/>
            <person name="Garcia-Fraile P."/>
        </authorList>
    </citation>
    <scope>NUCLEOTIDE SEQUENCE [LARGE SCALE GENOMIC DNA]</scope>
    <source>
        <strain evidence="7 8">CDVBN77</strain>
    </source>
</reference>
<evidence type="ECO:0000256" key="4">
    <source>
        <dbReference type="ARBA" id="ARBA00022475"/>
    </source>
</evidence>
<evidence type="ECO:0000256" key="3">
    <source>
        <dbReference type="ARBA" id="ARBA00020552"/>
    </source>
</evidence>
<accession>A0A5N3P7G0</accession>
<dbReference type="AlphaFoldDB" id="A0A5N3P7G0"/>
<comment type="similarity">
    <text evidence="2">Belongs to the BA14k family.</text>
</comment>
<proteinExistence type="inferred from homology"/>
<comment type="caution">
    <text evidence="7">The sequence shown here is derived from an EMBL/GenBank/DDBJ whole genome shotgun (WGS) entry which is preliminary data.</text>
</comment>
<dbReference type="InterPro" id="IPR012413">
    <property type="entry name" value="BA14K"/>
</dbReference>
<evidence type="ECO:0000313" key="8">
    <source>
        <dbReference type="Proteomes" id="UP000325684"/>
    </source>
</evidence>
<dbReference type="Pfam" id="PF07886">
    <property type="entry name" value="BA14K"/>
    <property type="match status" value="1"/>
</dbReference>
<organism evidence="7 8">
    <name type="scientific">Microvirga brassicacearum</name>
    <dbReference type="NCBI Taxonomy" id="2580413"/>
    <lineage>
        <taxon>Bacteria</taxon>
        <taxon>Pseudomonadati</taxon>
        <taxon>Pseudomonadota</taxon>
        <taxon>Alphaproteobacteria</taxon>
        <taxon>Hyphomicrobiales</taxon>
        <taxon>Methylobacteriaceae</taxon>
        <taxon>Microvirga</taxon>
    </lineage>
</organism>
<keyword evidence="8" id="KW-1185">Reference proteome</keyword>
<dbReference type="GO" id="GO:0030246">
    <property type="term" value="F:carbohydrate binding"/>
    <property type="evidence" value="ECO:0007669"/>
    <property type="project" value="UniProtKB-KW"/>
</dbReference>
<dbReference type="EMBL" id="VCMV01000033">
    <property type="protein sequence ID" value="KAB0265591.1"/>
    <property type="molecule type" value="Genomic_DNA"/>
</dbReference>